<dbReference type="InterPro" id="IPR006680">
    <property type="entry name" value="Amidohydro-rel"/>
</dbReference>
<protein>
    <recommendedName>
        <fullName evidence="4">Amidohydrolase-related domain-containing protein</fullName>
    </recommendedName>
</protein>
<keyword evidence="2" id="KW-0378">Hydrolase</keyword>
<dbReference type="InterPro" id="IPR011059">
    <property type="entry name" value="Metal-dep_hydrolase_composite"/>
</dbReference>
<keyword evidence="6" id="KW-1185">Reference proteome</keyword>
<evidence type="ECO:0000313" key="5">
    <source>
        <dbReference type="EMBL" id="PWF46679.1"/>
    </source>
</evidence>
<reference evidence="5 6" key="1">
    <citation type="submission" date="2018-04" db="EMBL/GenBank/DDBJ databases">
        <title>Massilia violaceinigra sp. nov., a novel purple-pigmented bacterium isolated from Tianshan glacier, Xinjiang, China.</title>
        <authorList>
            <person name="Wang H."/>
        </authorList>
    </citation>
    <scope>NUCLEOTIDE SEQUENCE [LARGE SCALE GENOMIC DNA]</scope>
    <source>
        <strain evidence="5 6">B448-2</strain>
    </source>
</reference>
<dbReference type="Gene3D" id="2.30.40.10">
    <property type="entry name" value="Urease, subunit C, domain 1"/>
    <property type="match status" value="1"/>
</dbReference>
<name>A0A2U2HIR9_9BURK</name>
<feature type="compositionally biased region" description="Gly residues" evidence="3">
    <location>
        <begin position="36"/>
        <end position="45"/>
    </location>
</feature>
<feature type="region of interest" description="Disordered" evidence="3">
    <location>
        <begin position="1"/>
        <end position="56"/>
    </location>
</feature>
<dbReference type="SUPFAM" id="SSF51338">
    <property type="entry name" value="Composite domain of metallo-dependent hydrolases"/>
    <property type="match status" value="1"/>
</dbReference>
<comment type="caution">
    <text evidence="5">The sequence shown here is derived from an EMBL/GenBank/DDBJ whole genome shotgun (WGS) entry which is preliminary data.</text>
</comment>
<dbReference type="Pfam" id="PF01979">
    <property type="entry name" value="Amidohydro_1"/>
    <property type="match status" value="1"/>
</dbReference>
<proteinExistence type="inferred from homology"/>
<dbReference type="AlphaFoldDB" id="A0A2U2HIR9"/>
<evidence type="ECO:0000256" key="1">
    <source>
        <dbReference type="ARBA" id="ARBA00006745"/>
    </source>
</evidence>
<dbReference type="EMBL" id="PXWF02000242">
    <property type="protein sequence ID" value="PWF46679.1"/>
    <property type="molecule type" value="Genomic_DNA"/>
</dbReference>
<evidence type="ECO:0000256" key="2">
    <source>
        <dbReference type="ARBA" id="ARBA00022801"/>
    </source>
</evidence>
<dbReference type="Gene3D" id="3.20.20.140">
    <property type="entry name" value="Metal-dependent hydrolases"/>
    <property type="match status" value="2"/>
</dbReference>
<sequence length="664" mass="70427">MRMRPARSTMNRRGSPAGAVRNTGEVAPATSVSPSAGGGAGGRGTTPGEPPPPQAATRLVNKASNRMRARAISISVSSRKVDGQTGGRKPASVVHANEGEGQVLCVRARAAPRRHAIGAPFAAAQTGRRLCAGAGNRKIGRRRPLQNVDRQVIVPALFVRGKIKRWFRRRLCARLFDRDTVYRAGSPRLFPSKEFFMRSSSCFSQRVRAGAAAGLLMFSLHAGAQTRDWVVTGTIVTADRVFADGALSISGDKITAVGERAALPGNAAVTKLDGIVLPGFIDLHNHLTWNVHPRWIPNRKFSNRYEWQNTAEYDRVLAGPHAALGGAICEAEIFGEVKALIGGATSVVGSLTPDKLGCSRGLLRNLDVDSGLGPAPAAGEACQKNPKAPQALFDLVVNDVFPLEIDYERMNFLRCALGSGAMRSLVVHLSEGADASARREFRMLNKTGLIMPGLVVVHGTALRAEDFQVMGEKKAGLVWSPRSNDELYGESSNIAAALQQNVAVAIAPDWSPTGSAGMLQEIGYAGRRYKNVTPEQLIAMGTSAPARMARLDDRIGALAPGLMADFIVLHGDKDKPHLAAVRATPADVQLVVVGGRPMYGDAPVMARLLPGVKLESLVVCGAKKSLYLGDSAAAAPRRSFADIQSKLAAVLAKAGASLAGFECN</sequence>
<dbReference type="GO" id="GO:0016810">
    <property type="term" value="F:hydrolase activity, acting on carbon-nitrogen (but not peptide) bonds"/>
    <property type="evidence" value="ECO:0007669"/>
    <property type="project" value="InterPro"/>
</dbReference>
<evidence type="ECO:0000256" key="3">
    <source>
        <dbReference type="SAM" id="MobiDB-lite"/>
    </source>
</evidence>
<dbReference type="InterPro" id="IPR032466">
    <property type="entry name" value="Metal_Hydrolase"/>
</dbReference>
<dbReference type="PANTHER" id="PTHR43794">
    <property type="entry name" value="AMINOHYDROLASE SSNA-RELATED"/>
    <property type="match status" value="1"/>
</dbReference>
<comment type="similarity">
    <text evidence="1">Belongs to the metallo-dependent hydrolases superfamily. ATZ/TRZ family.</text>
</comment>
<dbReference type="OrthoDB" id="9782972at2"/>
<accession>A0A2U2HIR9</accession>
<organism evidence="5 6">
    <name type="scientific">Massilia glaciei</name>
    <dbReference type="NCBI Taxonomy" id="1524097"/>
    <lineage>
        <taxon>Bacteria</taxon>
        <taxon>Pseudomonadati</taxon>
        <taxon>Pseudomonadota</taxon>
        <taxon>Betaproteobacteria</taxon>
        <taxon>Burkholderiales</taxon>
        <taxon>Oxalobacteraceae</taxon>
        <taxon>Telluria group</taxon>
        <taxon>Massilia</taxon>
    </lineage>
</organism>
<dbReference type="SUPFAM" id="SSF51556">
    <property type="entry name" value="Metallo-dependent hydrolases"/>
    <property type="match status" value="1"/>
</dbReference>
<dbReference type="PANTHER" id="PTHR43794:SF11">
    <property type="entry name" value="AMIDOHYDROLASE-RELATED DOMAIN-CONTAINING PROTEIN"/>
    <property type="match status" value="1"/>
</dbReference>
<feature type="domain" description="Amidohydrolase-related" evidence="4">
    <location>
        <begin position="450"/>
        <end position="596"/>
    </location>
</feature>
<evidence type="ECO:0000259" key="4">
    <source>
        <dbReference type="Pfam" id="PF01979"/>
    </source>
</evidence>
<evidence type="ECO:0000313" key="6">
    <source>
        <dbReference type="Proteomes" id="UP000241421"/>
    </source>
</evidence>
<dbReference type="Proteomes" id="UP000241421">
    <property type="component" value="Unassembled WGS sequence"/>
</dbReference>
<dbReference type="InterPro" id="IPR050287">
    <property type="entry name" value="MTA/SAH_deaminase"/>
</dbReference>
<gene>
    <name evidence="5" type="ORF">C7C56_015670</name>
</gene>